<feature type="domain" description="Vps53 N-terminal" evidence="9">
    <location>
        <begin position="154"/>
        <end position="471"/>
    </location>
</feature>
<protein>
    <submittedName>
        <fullName evidence="11">Vacuolar protein sorting-associated protein 53</fullName>
    </submittedName>
</protein>
<evidence type="ECO:0000259" key="9">
    <source>
        <dbReference type="Pfam" id="PF04100"/>
    </source>
</evidence>
<evidence type="ECO:0000256" key="1">
    <source>
        <dbReference type="ARBA" id="ARBA00004150"/>
    </source>
</evidence>
<evidence type="ECO:0000313" key="11">
    <source>
        <dbReference type="EMBL" id="KAJ3449357.1"/>
    </source>
</evidence>
<comment type="similarity">
    <text evidence="3">Belongs to the VPS53 family.</text>
</comment>
<name>A0AAV8A9F3_9EUKA</name>
<evidence type="ECO:0000256" key="2">
    <source>
        <dbReference type="ARBA" id="ARBA00004481"/>
    </source>
</evidence>
<organism evidence="11 12">
    <name type="scientific">Anaeramoeba flamelloides</name>
    <dbReference type="NCBI Taxonomy" id="1746091"/>
    <lineage>
        <taxon>Eukaryota</taxon>
        <taxon>Metamonada</taxon>
        <taxon>Anaeramoebidae</taxon>
        <taxon>Anaeramoeba</taxon>
    </lineage>
</organism>
<feature type="domain" description="Vps53 C-terminal" evidence="10">
    <location>
        <begin position="708"/>
        <end position="791"/>
    </location>
</feature>
<evidence type="ECO:0000256" key="5">
    <source>
        <dbReference type="ARBA" id="ARBA00023034"/>
    </source>
</evidence>
<evidence type="ECO:0000256" key="6">
    <source>
        <dbReference type="ARBA" id="ARBA00023136"/>
    </source>
</evidence>
<dbReference type="GO" id="GO:0000938">
    <property type="term" value="C:GARP complex"/>
    <property type="evidence" value="ECO:0007669"/>
    <property type="project" value="InterPro"/>
</dbReference>
<dbReference type="AlphaFoldDB" id="A0AAV8A9F3"/>
<reference evidence="11" key="1">
    <citation type="submission" date="2022-08" db="EMBL/GenBank/DDBJ databases">
        <title>Novel sulphate-reducing endosymbionts in the free-living metamonad Anaeramoeba.</title>
        <authorList>
            <person name="Jerlstrom-Hultqvist J."/>
            <person name="Cepicka I."/>
            <person name="Gallot-Lavallee L."/>
            <person name="Salas-Leiva D."/>
            <person name="Curtis B.A."/>
            <person name="Zahonova K."/>
            <person name="Pipaliya S."/>
            <person name="Dacks J."/>
            <person name="Roger A.J."/>
        </authorList>
    </citation>
    <scope>NUCLEOTIDE SEQUENCE</scope>
    <source>
        <strain evidence="11">Busselton2</strain>
    </source>
</reference>
<sequence>MSNFLDPLSSELLSLNLDSSFESFLLDSKEEKDVFAEYSNPISFINSKFPNEESLNGIEEVSKELQLKVQSLSGEISNSVWKNENYTATQNIEEAQTIMQDLFLKINDFNEKVTKSEINLNKVCETLSELETGKKNLNVSIDLLEDLKFFKDEDEKLIKNLLNRYNELSEQWISQIYQEFNTKLFGSETTKRDFVTLRQCCFNVDAFGEQTHNELVKWFCDLRLSKYINNFNPKKNNSQTYFQNLEKRSNWLKKQLMSYRSKFSLAFPDHWMIPMKLSEEFCKITRNHLDYILKIKNSELDSKIIISSLGIFKNLENFLTNLFYDENNNNEKKKERVKGKRKGKEGENNTFNKNEVLNKKDLLLQIDRKKLKTNENLSTAAFEIKQKYLQSKRERENREQKMNKKIEFTNSKTTNQTNIKKYTYLEIPKYEIVYPKWDGIITSVFEPYLKIYVKRESKRLYSAYQHICEEESFVINKNSSVKYLNSYSELFLIIKRSFAKTINFTKSISLYHLFLEYSNLLGNYSQFLFENLPQLPEISKKISFTLRSLQEEKKKKIFFTKEEYVQCVLIINTSEQCSNSSQQLEHSVKKTIDEKYQKQIDIDEAIQAFSDTINQSINTIIGSLLRHLSPYIKSISKTQWSAIKKVGDQSKFVFQIQKILNHNFLEISHYISLPYWKLLLNCFLHSFFKELHNQIYQCKKIHGNGANQLLMDVEVIKDVLISIPTLYKTKSNERLQVPKPYRNLTNKKFKAIEFLLKVISVKKEQFLTNYQLLANGNESLSEIKKFLGLTGFSRNSKLEIIEKLKKIISAKNTKKAMKK</sequence>
<dbReference type="GO" id="GO:0010008">
    <property type="term" value="C:endosome membrane"/>
    <property type="evidence" value="ECO:0007669"/>
    <property type="project" value="UniProtKB-SubCell"/>
</dbReference>
<dbReference type="Pfam" id="PF16854">
    <property type="entry name" value="VPS53_C"/>
    <property type="match status" value="1"/>
</dbReference>
<keyword evidence="6" id="KW-0472">Membrane</keyword>
<feature type="domain" description="Vps53 N-terminal" evidence="9">
    <location>
        <begin position="40"/>
        <end position="152"/>
    </location>
</feature>
<keyword evidence="7" id="KW-0175">Coiled coil</keyword>
<accession>A0AAV8A9F3</accession>
<dbReference type="EMBL" id="JANTQA010000012">
    <property type="protein sequence ID" value="KAJ3449357.1"/>
    <property type="molecule type" value="Genomic_DNA"/>
</dbReference>
<dbReference type="PANTHER" id="PTHR12820">
    <property type="entry name" value="VACUOLAR SORTING PROTEIN 53"/>
    <property type="match status" value="1"/>
</dbReference>
<comment type="subcellular location">
    <subcellularLocation>
        <location evidence="2">Endosome membrane</location>
        <topology evidence="2">Peripheral membrane protein</topology>
    </subcellularLocation>
    <subcellularLocation>
        <location evidence="1">Golgi apparatus</location>
        <location evidence="1">trans-Golgi network membrane</location>
        <topology evidence="1">Peripheral membrane protein</topology>
    </subcellularLocation>
</comment>
<dbReference type="Proteomes" id="UP001146793">
    <property type="component" value="Unassembled WGS sequence"/>
</dbReference>
<evidence type="ECO:0000256" key="8">
    <source>
        <dbReference type="SAM" id="MobiDB-lite"/>
    </source>
</evidence>
<proteinExistence type="inferred from homology"/>
<keyword evidence="5" id="KW-0333">Golgi apparatus</keyword>
<comment type="caution">
    <text evidence="11">The sequence shown here is derived from an EMBL/GenBank/DDBJ whole genome shotgun (WGS) entry which is preliminary data.</text>
</comment>
<dbReference type="PANTHER" id="PTHR12820:SF0">
    <property type="entry name" value="VACUOLAR PROTEIN SORTING-ASSOCIATED PROTEIN 53 HOMOLOG"/>
    <property type="match status" value="1"/>
</dbReference>
<dbReference type="GO" id="GO:0042147">
    <property type="term" value="P:retrograde transport, endosome to Golgi"/>
    <property type="evidence" value="ECO:0007669"/>
    <property type="project" value="InterPro"/>
</dbReference>
<evidence type="ECO:0000256" key="4">
    <source>
        <dbReference type="ARBA" id="ARBA00022753"/>
    </source>
</evidence>
<dbReference type="InterPro" id="IPR039766">
    <property type="entry name" value="Vps53"/>
</dbReference>
<keyword evidence="4" id="KW-0967">Endosome</keyword>
<evidence type="ECO:0000259" key="10">
    <source>
        <dbReference type="Pfam" id="PF16854"/>
    </source>
</evidence>
<gene>
    <name evidence="11" type="ORF">M0812_05503</name>
</gene>
<feature type="region of interest" description="Disordered" evidence="8">
    <location>
        <begin position="331"/>
        <end position="351"/>
    </location>
</feature>
<dbReference type="InterPro" id="IPR031745">
    <property type="entry name" value="Vps53_C"/>
</dbReference>
<evidence type="ECO:0000256" key="7">
    <source>
        <dbReference type="SAM" id="Coils"/>
    </source>
</evidence>
<feature type="coiled-coil region" evidence="7">
    <location>
        <begin position="55"/>
        <end position="112"/>
    </location>
</feature>
<dbReference type="Pfam" id="PF04100">
    <property type="entry name" value="Vps53_N"/>
    <property type="match status" value="2"/>
</dbReference>
<dbReference type="InterPro" id="IPR007234">
    <property type="entry name" value="Vps53_N"/>
</dbReference>
<evidence type="ECO:0000256" key="3">
    <source>
        <dbReference type="ARBA" id="ARBA00008628"/>
    </source>
</evidence>
<evidence type="ECO:0000313" key="12">
    <source>
        <dbReference type="Proteomes" id="UP001146793"/>
    </source>
</evidence>
<dbReference type="GO" id="GO:0005829">
    <property type="term" value="C:cytosol"/>
    <property type="evidence" value="ECO:0007669"/>
    <property type="project" value="GOC"/>
</dbReference>